<sequence>MKLKEILKNNFHSFFYFFRYLRYRMLVMFFLSLTVGVLDGLGLAMFIPLLQMFDTEGEAATTDLGKLQFLPDLLLQWGISFDIFTVLILILLFFALKGIAKFIQTYADVIFMQFFMRTVRITNIHLMNTFSYSHFVTADSGRIQNTFSGEVEKLNRAFSSYMTSIQHATLIFVYLVMALGSNFSFAIMAGIGGGATNMFFKFLYKKSKALSREITSENHIFHGLLIQHVAFFKYLKATGLNLKYSKKLIKSITKIENIQRRIGFISSILLGAREPLTILVVVGTIILQIKYFGANIGSIILSLLLLYRALTYLMAMQAEWNRFLAVSGSLENMDLFVRELKSGKEVNGEQKLNDFNSKISIKDVSFSYGDTRILDSINLNIQKNETVALIGSSGSGKTTLMNILAGLLVPEKGNLMIDNYNYKDLDKYTLKHKIGYISQESPIFNDSIFNNVTFWEEKTEENKSRFIDAIKKASLYEYIMKLPFKEDENLGNNGINISGGQKQRLAIARELYKNVDILFMDEATSSLDGETEANIQNNIEALKGEYTIVMIAHRLSTIKNADRIILLSEGVIKAIGTYKSLLETSVEFREMIQFQDLN</sequence>
<dbReference type="Gene3D" id="3.40.50.300">
    <property type="entry name" value="P-loop containing nucleotide triphosphate hydrolases"/>
    <property type="match status" value="1"/>
</dbReference>
<gene>
    <name evidence="10" type="ORF">ACFSYS_05425</name>
</gene>
<evidence type="ECO:0000256" key="7">
    <source>
        <dbReference type="SAM" id="Phobius"/>
    </source>
</evidence>
<dbReference type="InterPro" id="IPR017871">
    <property type="entry name" value="ABC_transporter-like_CS"/>
</dbReference>
<dbReference type="PROSITE" id="PS50929">
    <property type="entry name" value="ABC_TM1F"/>
    <property type="match status" value="1"/>
</dbReference>
<evidence type="ECO:0000256" key="6">
    <source>
        <dbReference type="ARBA" id="ARBA00023136"/>
    </source>
</evidence>
<evidence type="ECO:0000259" key="8">
    <source>
        <dbReference type="PROSITE" id="PS50893"/>
    </source>
</evidence>
<dbReference type="InterPro" id="IPR003593">
    <property type="entry name" value="AAA+_ATPase"/>
</dbReference>
<comment type="caution">
    <text evidence="10">The sequence shown here is derived from an EMBL/GenBank/DDBJ whole genome shotgun (WGS) entry which is preliminary data.</text>
</comment>
<name>A0ABW5X554_9FLAO</name>
<keyword evidence="5 7" id="KW-1133">Transmembrane helix</keyword>
<keyword evidence="11" id="KW-1185">Reference proteome</keyword>
<dbReference type="InterPro" id="IPR027417">
    <property type="entry name" value="P-loop_NTPase"/>
</dbReference>
<accession>A0ABW5X554</accession>
<dbReference type="Pfam" id="PF00005">
    <property type="entry name" value="ABC_tran"/>
    <property type="match status" value="1"/>
</dbReference>
<dbReference type="SMART" id="SM00382">
    <property type="entry name" value="AAA"/>
    <property type="match status" value="1"/>
</dbReference>
<dbReference type="SUPFAM" id="SSF52540">
    <property type="entry name" value="P-loop containing nucleoside triphosphate hydrolases"/>
    <property type="match status" value="1"/>
</dbReference>
<dbReference type="PANTHER" id="PTHR24221">
    <property type="entry name" value="ATP-BINDING CASSETTE SUB-FAMILY B"/>
    <property type="match status" value="1"/>
</dbReference>
<dbReference type="InterPro" id="IPR003439">
    <property type="entry name" value="ABC_transporter-like_ATP-bd"/>
</dbReference>
<evidence type="ECO:0000313" key="10">
    <source>
        <dbReference type="EMBL" id="MFD2832721.1"/>
    </source>
</evidence>
<feature type="transmembrane region" description="Helical" evidence="7">
    <location>
        <begin position="74"/>
        <end position="96"/>
    </location>
</feature>
<evidence type="ECO:0000256" key="3">
    <source>
        <dbReference type="ARBA" id="ARBA00022741"/>
    </source>
</evidence>
<dbReference type="SUPFAM" id="SSF90123">
    <property type="entry name" value="ABC transporter transmembrane region"/>
    <property type="match status" value="1"/>
</dbReference>
<dbReference type="InterPro" id="IPR011527">
    <property type="entry name" value="ABC1_TM_dom"/>
</dbReference>
<keyword evidence="3" id="KW-0547">Nucleotide-binding</keyword>
<evidence type="ECO:0000313" key="11">
    <source>
        <dbReference type="Proteomes" id="UP001597438"/>
    </source>
</evidence>
<dbReference type="Gene3D" id="1.20.1560.10">
    <property type="entry name" value="ABC transporter type 1, transmembrane domain"/>
    <property type="match status" value="1"/>
</dbReference>
<evidence type="ECO:0000256" key="1">
    <source>
        <dbReference type="ARBA" id="ARBA00004651"/>
    </source>
</evidence>
<evidence type="ECO:0000256" key="4">
    <source>
        <dbReference type="ARBA" id="ARBA00022840"/>
    </source>
</evidence>
<keyword evidence="2 7" id="KW-0812">Transmembrane</keyword>
<proteinExistence type="predicted"/>
<dbReference type="InterPro" id="IPR036640">
    <property type="entry name" value="ABC1_TM_sf"/>
</dbReference>
<keyword evidence="6 7" id="KW-0472">Membrane</keyword>
<feature type="domain" description="ABC transmembrane type-1" evidence="9">
    <location>
        <begin position="26"/>
        <end position="325"/>
    </location>
</feature>
<dbReference type="Proteomes" id="UP001597438">
    <property type="component" value="Unassembled WGS sequence"/>
</dbReference>
<keyword evidence="4 10" id="KW-0067">ATP-binding</keyword>
<dbReference type="RefSeq" id="WP_251742069.1">
    <property type="nucleotide sequence ID" value="NZ_JBHUOJ010000009.1"/>
</dbReference>
<dbReference type="GO" id="GO:0005524">
    <property type="term" value="F:ATP binding"/>
    <property type="evidence" value="ECO:0007669"/>
    <property type="project" value="UniProtKB-KW"/>
</dbReference>
<dbReference type="EMBL" id="JBHUOJ010000009">
    <property type="protein sequence ID" value="MFD2832721.1"/>
    <property type="molecule type" value="Genomic_DNA"/>
</dbReference>
<feature type="transmembrane region" description="Helical" evidence="7">
    <location>
        <begin position="21"/>
        <end position="47"/>
    </location>
</feature>
<comment type="subcellular location">
    <subcellularLocation>
        <location evidence="1">Cell membrane</location>
        <topology evidence="1">Multi-pass membrane protein</topology>
    </subcellularLocation>
</comment>
<dbReference type="PROSITE" id="PS00211">
    <property type="entry name" value="ABC_TRANSPORTER_1"/>
    <property type="match status" value="1"/>
</dbReference>
<evidence type="ECO:0000256" key="2">
    <source>
        <dbReference type="ARBA" id="ARBA00022692"/>
    </source>
</evidence>
<protein>
    <submittedName>
        <fullName evidence="10">ABC transporter ATP-binding protein</fullName>
    </submittedName>
</protein>
<evidence type="ECO:0000256" key="5">
    <source>
        <dbReference type="ARBA" id="ARBA00022989"/>
    </source>
</evidence>
<dbReference type="PROSITE" id="PS50893">
    <property type="entry name" value="ABC_TRANSPORTER_2"/>
    <property type="match status" value="1"/>
</dbReference>
<dbReference type="InterPro" id="IPR039421">
    <property type="entry name" value="Type_1_exporter"/>
</dbReference>
<feature type="transmembrane region" description="Helical" evidence="7">
    <location>
        <begin position="292"/>
        <end position="315"/>
    </location>
</feature>
<evidence type="ECO:0000259" key="9">
    <source>
        <dbReference type="PROSITE" id="PS50929"/>
    </source>
</evidence>
<dbReference type="PANTHER" id="PTHR24221:SF654">
    <property type="entry name" value="ATP-BINDING CASSETTE SUB-FAMILY B MEMBER 6"/>
    <property type="match status" value="1"/>
</dbReference>
<reference evidence="11" key="1">
    <citation type="journal article" date="2019" name="Int. J. Syst. Evol. Microbiol.">
        <title>The Global Catalogue of Microorganisms (GCM) 10K type strain sequencing project: providing services to taxonomists for standard genome sequencing and annotation.</title>
        <authorList>
            <consortium name="The Broad Institute Genomics Platform"/>
            <consortium name="The Broad Institute Genome Sequencing Center for Infectious Disease"/>
            <person name="Wu L."/>
            <person name="Ma J."/>
        </authorList>
    </citation>
    <scope>NUCLEOTIDE SEQUENCE [LARGE SCALE GENOMIC DNA]</scope>
    <source>
        <strain evidence="11">KCTC 52925</strain>
    </source>
</reference>
<organism evidence="10 11">
    <name type="scientific">Christiangramia antarctica</name>
    <dbReference type="NCBI Taxonomy" id="2058158"/>
    <lineage>
        <taxon>Bacteria</taxon>
        <taxon>Pseudomonadati</taxon>
        <taxon>Bacteroidota</taxon>
        <taxon>Flavobacteriia</taxon>
        <taxon>Flavobacteriales</taxon>
        <taxon>Flavobacteriaceae</taxon>
        <taxon>Christiangramia</taxon>
    </lineage>
</organism>
<feature type="domain" description="ABC transporter" evidence="8">
    <location>
        <begin position="359"/>
        <end position="594"/>
    </location>
</feature>